<name>A0ABU1XVE6_9GAMM</name>
<keyword evidence="3" id="KW-1185">Reference proteome</keyword>
<dbReference type="Proteomes" id="UP001256588">
    <property type="component" value="Unassembled WGS sequence"/>
</dbReference>
<comment type="caution">
    <text evidence="2">The sequence shown here is derived from an EMBL/GenBank/DDBJ whole genome shotgun (WGS) entry which is preliminary data.</text>
</comment>
<evidence type="ECO:0000313" key="3">
    <source>
        <dbReference type="Proteomes" id="UP001256588"/>
    </source>
</evidence>
<gene>
    <name evidence="2" type="ORF">J2W68_001429</name>
</gene>
<organism evidence="2 3">
    <name type="scientific">Luteimonas terrae</name>
    <dbReference type="NCBI Taxonomy" id="1530191"/>
    <lineage>
        <taxon>Bacteria</taxon>
        <taxon>Pseudomonadati</taxon>
        <taxon>Pseudomonadota</taxon>
        <taxon>Gammaproteobacteria</taxon>
        <taxon>Lysobacterales</taxon>
        <taxon>Lysobacteraceae</taxon>
        <taxon>Luteimonas</taxon>
    </lineage>
</organism>
<evidence type="ECO:0000256" key="1">
    <source>
        <dbReference type="SAM" id="MobiDB-lite"/>
    </source>
</evidence>
<reference evidence="2 3" key="1">
    <citation type="submission" date="2023-07" db="EMBL/GenBank/DDBJ databases">
        <title>Sorghum-associated microbial communities from plants grown in Nebraska, USA.</title>
        <authorList>
            <person name="Schachtman D."/>
        </authorList>
    </citation>
    <scope>NUCLEOTIDE SEQUENCE [LARGE SCALE GENOMIC DNA]</scope>
    <source>
        <strain evidence="2 3">4099</strain>
    </source>
</reference>
<feature type="region of interest" description="Disordered" evidence="1">
    <location>
        <begin position="83"/>
        <end position="145"/>
    </location>
</feature>
<proteinExistence type="predicted"/>
<protein>
    <recommendedName>
        <fullName evidence="4">DNA-binding protein</fullName>
    </recommendedName>
</protein>
<sequence>MEQNSPSALVPVGLLQRLAEAVESMASTARCPSDWMTEAEAAAYCRVSVSAFRAGYMQLGVVARSAFGRKLYSRDDLHRAIANSPAWGGQSEPSHSGLVRASIHPLLTNLRPERQRPYKPRKKPAEPQPAHVSPRANAASDESAG</sequence>
<evidence type="ECO:0000313" key="2">
    <source>
        <dbReference type="EMBL" id="MDR7192713.1"/>
    </source>
</evidence>
<evidence type="ECO:0008006" key="4">
    <source>
        <dbReference type="Google" id="ProtNLM"/>
    </source>
</evidence>
<accession>A0ABU1XVE6</accession>
<dbReference type="EMBL" id="JAVDWO010000005">
    <property type="protein sequence ID" value="MDR7192713.1"/>
    <property type="molecule type" value="Genomic_DNA"/>
</dbReference>